<feature type="domain" description="HTH gntR-type" evidence="4">
    <location>
        <begin position="11"/>
        <end position="80"/>
    </location>
</feature>
<dbReference type="InterPro" id="IPR011711">
    <property type="entry name" value="GntR_C"/>
</dbReference>
<dbReference type="InterPro" id="IPR000524">
    <property type="entry name" value="Tscrpt_reg_HTH_GntR"/>
</dbReference>
<dbReference type="SMART" id="SM00895">
    <property type="entry name" value="FCD"/>
    <property type="match status" value="1"/>
</dbReference>
<dbReference type="SUPFAM" id="SSF48008">
    <property type="entry name" value="GntR ligand-binding domain-like"/>
    <property type="match status" value="1"/>
</dbReference>
<evidence type="ECO:0000313" key="5">
    <source>
        <dbReference type="EMBL" id="ADB49838.1"/>
    </source>
</evidence>
<evidence type="ECO:0000259" key="4">
    <source>
        <dbReference type="PROSITE" id="PS50949"/>
    </source>
</evidence>
<name>D3EYW4_CONWI</name>
<dbReference type="HOGENOM" id="CLU_017584_9_3_11"/>
<dbReference type="SUPFAM" id="SSF46785">
    <property type="entry name" value="Winged helix' DNA-binding domain"/>
    <property type="match status" value="1"/>
</dbReference>
<dbReference type="PRINTS" id="PR00035">
    <property type="entry name" value="HTHGNTR"/>
</dbReference>
<dbReference type="GO" id="GO:0003700">
    <property type="term" value="F:DNA-binding transcription factor activity"/>
    <property type="evidence" value="ECO:0007669"/>
    <property type="project" value="InterPro"/>
</dbReference>
<dbReference type="EMBL" id="CP001854">
    <property type="protein sequence ID" value="ADB49838.1"/>
    <property type="molecule type" value="Genomic_DNA"/>
</dbReference>
<reference evidence="5 6" key="1">
    <citation type="journal article" date="2010" name="Stand. Genomic Sci.">
        <title>Complete genome sequence of Conexibacter woesei type strain (ID131577).</title>
        <authorList>
            <person name="Pukall R."/>
            <person name="Lapidus A."/>
            <person name="Glavina Del Rio T."/>
            <person name="Copeland A."/>
            <person name="Tice H."/>
            <person name="Cheng J.-F."/>
            <person name="Lucas S."/>
            <person name="Chen F."/>
            <person name="Nolan M."/>
            <person name="Bruce D."/>
            <person name="Goodwin L."/>
            <person name="Pitluck S."/>
            <person name="Mavromatis K."/>
            <person name="Ivanova N."/>
            <person name="Ovchinnikova G."/>
            <person name="Pati A."/>
            <person name="Chen A."/>
            <person name="Palaniappan K."/>
            <person name="Land M."/>
            <person name="Hauser L."/>
            <person name="Chang Y.-J."/>
            <person name="Jeffries C.D."/>
            <person name="Chain P."/>
            <person name="Meincke L."/>
            <person name="Sims D."/>
            <person name="Brettin T."/>
            <person name="Detter J.C."/>
            <person name="Rohde M."/>
            <person name="Goeker M."/>
            <person name="Bristow J."/>
            <person name="Eisen J.A."/>
            <person name="Markowitz V."/>
            <person name="Kyrpides N.C."/>
            <person name="Klenk H.-P."/>
            <person name="Hugenholtz P."/>
        </authorList>
    </citation>
    <scope>NUCLEOTIDE SEQUENCE [LARGE SCALE GENOMIC DNA]</scope>
    <source>
        <strain evidence="6">DSM 14684 / CIP 108061 / JCM 11494 / NBRC 100937 / ID131577</strain>
    </source>
</reference>
<keyword evidence="6" id="KW-1185">Reference proteome</keyword>
<dbReference type="RefSeq" id="WP_012932889.1">
    <property type="nucleotide sequence ID" value="NC_013739.1"/>
</dbReference>
<dbReference type="CDD" id="cd07377">
    <property type="entry name" value="WHTH_GntR"/>
    <property type="match status" value="1"/>
</dbReference>
<dbReference type="Gene3D" id="1.20.120.530">
    <property type="entry name" value="GntR ligand-binding domain-like"/>
    <property type="match status" value="1"/>
</dbReference>
<dbReference type="KEGG" id="cwo:Cwoe_1410"/>
<keyword evidence="2" id="KW-0238">DNA-binding</keyword>
<evidence type="ECO:0000256" key="1">
    <source>
        <dbReference type="ARBA" id="ARBA00023015"/>
    </source>
</evidence>
<evidence type="ECO:0000313" key="6">
    <source>
        <dbReference type="Proteomes" id="UP000008229"/>
    </source>
</evidence>
<dbReference type="PANTHER" id="PTHR43537:SF5">
    <property type="entry name" value="UXU OPERON TRANSCRIPTIONAL REGULATOR"/>
    <property type="match status" value="1"/>
</dbReference>
<dbReference type="Pfam" id="PF00392">
    <property type="entry name" value="GntR"/>
    <property type="match status" value="1"/>
</dbReference>
<dbReference type="Proteomes" id="UP000008229">
    <property type="component" value="Chromosome"/>
</dbReference>
<dbReference type="InterPro" id="IPR036388">
    <property type="entry name" value="WH-like_DNA-bd_sf"/>
</dbReference>
<dbReference type="Gene3D" id="1.10.10.10">
    <property type="entry name" value="Winged helix-like DNA-binding domain superfamily/Winged helix DNA-binding domain"/>
    <property type="match status" value="1"/>
</dbReference>
<evidence type="ECO:0000256" key="2">
    <source>
        <dbReference type="ARBA" id="ARBA00023125"/>
    </source>
</evidence>
<keyword evidence="1" id="KW-0805">Transcription regulation</keyword>
<dbReference type="InterPro" id="IPR036390">
    <property type="entry name" value="WH_DNA-bd_sf"/>
</dbReference>
<sequence>MTFAPQQLERRPVYEQVADALREAILSGEMPPGSALPPERELCERFGVGRTTVREALRALQTRGLAVATGPTLPLRVVAPDALTTEPLRDTLVHLLRLGRVPLDDLIGLGATLEGAGAEQVATSDPQPDLTTVRDQIALMRAAGADVEAFELADMRFHLELVRASGSEALTIVMLAVRDTVSKALLSHLKSLADPRPTLAQLIAEHEGILQAVLDRDGDAARRLSGEHLRRFYIGSA</sequence>
<evidence type="ECO:0000256" key="3">
    <source>
        <dbReference type="ARBA" id="ARBA00023163"/>
    </source>
</evidence>
<reference evidence="6" key="2">
    <citation type="submission" date="2010-01" db="EMBL/GenBank/DDBJ databases">
        <title>The complete genome of Conexibacter woesei DSM 14684.</title>
        <authorList>
            <consortium name="US DOE Joint Genome Institute (JGI-PGF)"/>
            <person name="Lucas S."/>
            <person name="Copeland A."/>
            <person name="Lapidus A."/>
            <person name="Glavina del Rio T."/>
            <person name="Dalin E."/>
            <person name="Tice H."/>
            <person name="Bruce D."/>
            <person name="Goodwin L."/>
            <person name="Pitluck S."/>
            <person name="Kyrpides N."/>
            <person name="Mavromatis K."/>
            <person name="Ivanova N."/>
            <person name="Mikhailova N."/>
            <person name="Chertkov O."/>
            <person name="Brettin T."/>
            <person name="Detter J.C."/>
            <person name="Han C."/>
            <person name="Larimer F."/>
            <person name="Land M."/>
            <person name="Hauser L."/>
            <person name="Markowitz V."/>
            <person name="Cheng J.-F."/>
            <person name="Hugenholtz P."/>
            <person name="Woyke T."/>
            <person name="Wu D."/>
            <person name="Pukall R."/>
            <person name="Steenblock K."/>
            <person name="Schneider S."/>
            <person name="Klenk H.-P."/>
            <person name="Eisen J.A."/>
        </authorList>
    </citation>
    <scope>NUCLEOTIDE SEQUENCE [LARGE SCALE GENOMIC DNA]</scope>
    <source>
        <strain evidence="6">DSM 14684 / CIP 108061 / JCM 11494 / NBRC 100937 / ID131577</strain>
    </source>
</reference>
<dbReference type="InterPro" id="IPR008920">
    <property type="entry name" value="TF_FadR/GntR_C"/>
</dbReference>
<gene>
    <name evidence="5" type="ordered locus">Cwoe_1410</name>
</gene>
<dbReference type="PROSITE" id="PS50949">
    <property type="entry name" value="HTH_GNTR"/>
    <property type="match status" value="1"/>
</dbReference>
<dbReference type="AlphaFoldDB" id="D3EYW4"/>
<organism evidence="5 6">
    <name type="scientific">Conexibacter woesei (strain DSM 14684 / CCUG 47730 / CIP 108061 / JCM 11494 / NBRC 100937 / ID131577)</name>
    <dbReference type="NCBI Taxonomy" id="469383"/>
    <lineage>
        <taxon>Bacteria</taxon>
        <taxon>Bacillati</taxon>
        <taxon>Actinomycetota</taxon>
        <taxon>Thermoleophilia</taxon>
        <taxon>Solirubrobacterales</taxon>
        <taxon>Conexibacteraceae</taxon>
        <taxon>Conexibacter</taxon>
    </lineage>
</organism>
<keyword evidence="3" id="KW-0804">Transcription</keyword>
<dbReference type="Pfam" id="PF07729">
    <property type="entry name" value="FCD"/>
    <property type="match status" value="1"/>
</dbReference>
<dbReference type="GO" id="GO:0003677">
    <property type="term" value="F:DNA binding"/>
    <property type="evidence" value="ECO:0007669"/>
    <property type="project" value="UniProtKB-KW"/>
</dbReference>
<accession>D3EYW4</accession>
<dbReference type="OrthoDB" id="7989071at2"/>
<dbReference type="PANTHER" id="PTHR43537">
    <property type="entry name" value="TRANSCRIPTIONAL REGULATOR, GNTR FAMILY"/>
    <property type="match status" value="1"/>
</dbReference>
<dbReference type="STRING" id="469383.Cwoe_1410"/>
<proteinExistence type="predicted"/>
<protein>
    <submittedName>
        <fullName evidence="5">GntR domain protein</fullName>
    </submittedName>
</protein>
<dbReference type="SMART" id="SM00345">
    <property type="entry name" value="HTH_GNTR"/>
    <property type="match status" value="1"/>
</dbReference>
<dbReference type="eggNOG" id="COG2186">
    <property type="taxonomic scope" value="Bacteria"/>
</dbReference>